<evidence type="ECO:0000259" key="6">
    <source>
        <dbReference type="SMART" id="SM00043"/>
    </source>
</evidence>
<dbReference type="InterPro" id="IPR018073">
    <property type="entry name" value="Prot_inh_cystat_CS"/>
</dbReference>
<keyword evidence="3" id="KW-0963">Cytoplasm</keyword>
<dbReference type="OrthoDB" id="2429551at2759"/>
<evidence type="ECO:0000256" key="4">
    <source>
        <dbReference type="ARBA" id="ARBA00022690"/>
    </source>
</evidence>
<dbReference type="PROSITE" id="PS00287">
    <property type="entry name" value="CYSTATIN"/>
    <property type="match status" value="1"/>
</dbReference>
<evidence type="ECO:0000313" key="8">
    <source>
        <dbReference type="Proteomes" id="UP000230750"/>
    </source>
</evidence>
<comment type="caution">
    <text evidence="7">The sequence shown here is derived from an EMBL/GenBank/DDBJ whole genome shotgun (WGS) entry which is preliminary data.</text>
</comment>
<dbReference type="Proteomes" id="UP000230750">
    <property type="component" value="Unassembled WGS sequence"/>
</dbReference>
<dbReference type="STRING" id="307972.A0A2G8JLV8"/>
<dbReference type="Pfam" id="PF00031">
    <property type="entry name" value="Cystatin"/>
    <property type="match status" value="1"/>
</dbReference>
<dbReference type="PANTHER" id="PTHR11414:SF21">
    <property type="entry name" value="CYSTATIN 14A, TANDEM DUPLICATE 1-RELATED"/>
    <property type="match status" value="1"/>
</dbReference>
<dbReference type="EMBL" id="MRZV01001627">
    <property type="protein sequence ID" value="PIK36732.1"/>
    <property type="molecule type" value="Genomic_DNA"/>
</dbReference>
<keyword evidence="8" id="KW-1185">Reference proteome</keyword>
<keyword evidence="5" id="KW-0789">Thiol protease inhibitor</keyword>
<reference evidence="7 8" key="1">
    <citation type="journal article" date="2017" name="PLoS Biol.">
        <title>The sea cucumber genome provides insights into morphological evolution and visceral regeneration.</title>
        <authorList>
            <person name="Zhang X."/>
            <person name="Sun L."/>
            <person name="Yuan J."/>
            <person name="Sun Y."/>
            <person name="Gao Y."/>
            <person name="Zhang L."/>
            <person name="Li S."/>
            <person name="Dai H."/>
            <person name="Hamel J.F."/>
            <person name="Liu C."/>
            <person name="Yu Y."/>
            <person name="Liu S."/>
            <person name="Lin W."/>
            <person name="Guo K."/>
            <person name="Jin S."/>
            <person name="Xu P."/>
            <person name="Storey K.B."/>
            <person name="Huan P."/>
            <person name="Zhang T."/>
            <person name="Zhou Y."/>
            <person name="Zhang J."/>
            <person name="Lin C."/>
            <person name="Li X."/>
            <person name="Xing L."/>
            <person name="Huo D."/>
            <person name="Sun M."/>
            <person name="Wang L."/>
            <person name="Mercier A."/>
            <person name="Li F."/>
            <person name="Yang H."/>
            <person name="Xiang J."/>
        </authorList>
    </citation>
    <scope>NUCLEOTIDE SEQUENCE [LARGE SCALE GENOMIC DNA]</scope>
    <source>
        <strain evidence="7">Shaxun</strain>
        <tissue evidence="7">Muscle</tissue>
    </source>
</reference>
<dbReference type="FunFam" id="3.10.450.10:FF:000001">
    <property type="entry name" value="Cystatin-A"/>
    <property type="match status" value="1"/>
</dbReference>
<dbReference type="AlphaFoldDB" id="A0A2G8JLV8"/>
<gene>
    <name evidence="7" type="ORF">BSL78_26436</name>
</gene>
<proteinExistence type="inferred from homology"/>
<dbReference type="SUPFAM" id="SSF54403">
    <property type="entry name" value="Cystatin/monellin"/>
    <property type="match status" value="1"/>
</dbReference>
<dbReference type="InterPro" id="IPR001713">
    <property type="entry name" value="Prot_inh_stefin"/>
</dbReference>
<evidence type="ECO:0000256" key="2">
    <source>
        <dbReference type="ARBA" id="ARBA00009403"/>
    </source>
</evidence>
<dbReference type="SMART" id="SM00043">
    <property type="entry name" value="CY"/>
    <property type="match status" value="1"/>
</dbReference>
<evidence type="ECO:0000313" key="7">
    <source>
        <dbReference type="EMBL" id="PIK36732.1"/>
    </source>
</evidence>
<dbReference type="Gene3D" id="3.10.450.10">
    <property type="match status" value="1"/>
</dbReference>
<dbReference type="PRINTS" id="PR00295">
    <property type="entry name" value="STEFINA"/>
</dbReference>
<dbReference type="PANTHER" id="PTHR11414">
    <property type="entry name" value="CYSTATIN FAMILY MEMBER"/>
    <property type="match status" value="1"/>
</dbReference>
<dbReference type="InterPro" id="IPR046350">
    <property type="entry name" value="Cystatin_sf"/>
</dbReference>
<evidence type="ECO:0000256" key="5">
    <source>
        <dbReference type="ARBA" id="ARBA00022704"/>
    </source>
</evidence>
<evidence type="ECO:0000256" key="3">
    <source>
        <dbReference type="ARBA" id="ARBA00022490"/>
    </source>
</evidence>
<evidence type="ECO:0000256" key="1">
    <source>
        <dbReference type="ARBA" id="ARBA00004496"/>
    </source>
</evidence>
<dbReference type="GO" id="GO:0004869">
    <property type="term" value="F:cysteine-type endopeptidase inhibitor activity"/>
    <property type="evidence" value="ECO:0007669"/>
    <property type="project" value="UniProtKB-KW"/>
</dbReference>
<name>A0A2G8JLV8_STIJA</name>
<accession>A0A2G8JLV8</accession>
<dbReference type="GO" id="GO:0005829">
    <property type="term" value="C:cytosol"/>
    <property type="evidence" value="ECO:0007669"/>
    <property type="project" value="TreeGrafter"/>
</dbReference>
<dbReference type="CDD" id="cd00042">
    <property type="entry name" value="CY"/>
    <property type="match status" value="1"/>
</dbReference>
<organism evidence="7 8">
    <name type="scientific">Stichopus japonicus</name>
    <name type="common">Sea cucumber</name>
    <dbReference type="NCBI Taxonomy" id="307972"/>
    <lineage>
        <taxon>Eukaryota</taxon>
        <taxon>Metazoa</taxon>
        <taxon>Echinodermata</taxon>
        <taxon>Eleutherozoa</taxon>
        <taxon>Echinozoa</taxon>
        <taxon>Holothuroidea</taxon>
        <taxon>Aspidochirotacea</taxon>
        <taxon>Aspidochirotida</taxon>
        <taxon>Stichopodidae</taxon>
        <taxon>Apostichopus</taxon>
    </lineage>
</organism>
<feature type="domain" description="Cystatin" evidence="6">
    <location>
        <begin position="5"/>
        <end position="99"/>
    </location>
</feature>
<comment type="similarity">
    <text evidence="2">Belongs to the cystatin family.</text>
</comment>
<keyword evidence="4" id="KW-0646">Protease inhibitor</keyword>
<comment type="subcellular location">
    <subcellularLocation>
        <location evidence="1">Cytoplasm</location>
    </subcellularLocation>
</comment>
<sequence>MAQQKMMGGITEAKEVTEEVQDLVDQVKAEVESAAGTTFDTFKATHYSTQVVSGVNYFVKVDVGNDKFIHVRIYKHFQGNVTYSGFQDDKTKDDPITYF</sequence>
<protein>
    <recommendedName>
        <fullName evidence="6">Cystatin domain-containing protein</fullName>
    </recommendedName>
</protein>
<dbReference type="InterPro" id="IPR000010">
    <property type="entry name" value="Cystatin_dom"/>
</dbReference>